<comment type="caution">
    <text evidence="2">The sequence shown here is derived from an EMBL/GenBank/DDBJ whole genome shotgun (WGS) entry which is preliminary data.</text>
</comment>
<evidence type="ECO:0000256" key="1">
    <source>
        <dbReference type="SAM" id="Phobius"/>
    </source>
</evidence>
<keyword evidence="1" id="KW-1133">Transmembrane helix</keyword>
<keyword evidence="1" id="KW-0812">Transmembrane</keyword>
<sequence>MIIMGLTVLIVGLGFWWTWKLGKKQQTSYTEDEVNPAVTRHTALLNPILLTYIGMAIAFVIIIYVVYFAMR</sequence>
<name>A0ABR8SIG1_9BACL</name>
<evidence type="ECO:0008006" key="4">
    <source>
        <dbReference type="Google" id="ProtNLM"/>
    </source>
</evidence>
<keyword evidence="1" id="KW-0472">Membrane</keyword>
<accession>A0ABR8SIG1</accession>
<proteinExistence type="predicted"/>
<dbReference type="RefSeq" id="WP_191752694.1">
    <property type="nucleotide sequence ID" value="NZ_JACSQM010000002.1"/>
</dbReference>
<protein>
    <recommendedName>
        <fullName evidence="4">Short-chain dehydrogenase</fullName>
    </recommendedName>
</protein>
<evidence type="ECO:0000313" key="2">
    <source>
        <dbReference type="EMBL" id="MBD7963263.1"/>
    </source>
</evidence>
<dbReference type="Proteomes" id="UP000603641">
    <property type="component" value="Unassembled WGS sequence"/>
</dbReference>
<gene>
    <name evidence="2" type="ORF">H9648_04275</name>
</gene>
<feature type="transmembrane region" description="Helical" evidence="1">
    <location>
        <begin position="48"/>
        <end position="70"/>
    </location>
</feature>
<evidence type="ECO:0000313" key="3">
    <source>
        <dbReference type="Proteomes" id="UP000603641"/>
    </source>
</evidence>
<reference evidence="2 3" key="1">
    <citation type="submission" date="2020-08" db="EMBL/GenBank/DDBJ databases">
        <title>A Genomic Blueprint of the Chicken Gut Microbiome.</title>
        <authorList>
            <person name="Gilroy R."/>
            <person name="Ravi A."/>
            <person name="Getino M."/>
            <person name="Pursley I."/>
            <person name="Horton D.L."/>
            <person name="Alikhan N.-F."/>
            <person name="Baker D."/>
            <person name="Gharbi K."/>
            <person name="Hall N."/>
            <person name="Watson M."/>
            <person name="Adriaenssens E.M."/>
            <person name="Foster-Nyarko E."/>
            <person name="Jarju S."/>
            <person name="Secka A."/>
            <person name="Antonio M."/>
            <person name="Oren A."/>
            <person name="Chaudhuri R."/>
            <person name="La Ragione R.M."/>
            <person name="Hildebrand F."/>
            <person name="Pallen M.J."/>
        </authorList>
    </citation>
    <scope>NUCLEOTIDE SEQUENCE [LARGE SCALE GENOMIC DNA]</scope>
    <source>
        <strain evidence="2 3">Sa2CUA10</strain>
    </source>
</reference>
<organism evidence="2 3">
    <name type="scientific">Fictibacillus norfolkensis</name>
    <dbReference type="NCBI Taxonomy" id="2762233"/>
    <lineage>
        <taxon>Bacteria</taxon>
        <taxon>Bacillati</taxon>
        <taxon>Bacillota</taxon>
        <taxon>Bacilli</taxon>
        <taxon>Bacillales</taxon>
        <taxon>Fictibacillaceae</taxon>
        <taxon>Fictibacillus</taxon>
    </lineage>
</organism>
<keyword evidence="3" id="KW-1185">Reference proteome</keyword>
<dbReference type="EMBL" id="JACSQM010000002">
    <property type="protein sequence ID" value="MBD7963263.1"/>
    <property type="molecule type" value="Genomic_DNA"/>
</dbReference>